<organism evidence="5 6">
    <name type="scientific">Anisodus acutangulus</name>
    <dbReference type="NCBI Taxonomy" id="402998"/>
    <lineage>
        <taxon>Eukaryota</taxon>
        <taxon>Viridiplantae</taxon>
        <taxon>Streptophyta</taxon>
        <taxon>Embryophyta</taxon>
        <taxon>Tracheophyta</taxon>
        <taxon>Spermatophyta</taxon>
        <taxon>Magnoliopsida</taxon>
        <taxon>eudicotyledons</taxon>
        <taxon>Gunneridae</taxon>
        <taxon>Pentapetalae</taxon>
        <taxon>asterids</taxon>
        <taxon>lamiids</taxon>
        <taxon>Solanales</taxon>
        <taxon>Solanaceae</taxon>
        <taxon>Solanoideae</taxon>
        <taxon>Hyoscyameae</taxon>
        <taxon>Anisodus</taxon>
    </lineage>
</organism>
<reference evidence="6" key="1">
    <citation type="journal article" date="2023" name="Proc. Natl. Acad. Sci. U.S.A.">
        <title>Genomic and structural basis for evolution of tropane alkaloid biosynthesis.</title>
        <authorList>
            <person name="Wanga Y.-J."/>
            <person name="Taina T."/>
            <person name="Yua J.-Y."/>
            <person name="Lia J."/>
            <person name="Xua B."/>
            <person name="Chenc J."/>
            <person name="D'Auriad J.C."/>
            <person name="Huanga J.-P."/>
            <person name="Huanga S.-X."/>
        </authorList>
    </citation>
    <scope>NUCLEOTIDE SEQUENCE [LARGE SCALE GENOMIC DNA]</scope>
    <source>
        <strain evidence="6">cv. KIB-2019</strain>
    </source>
</reference>
<evidence type="ECO:0000259" key="4">
    <source>
        <dbReference type="Pfam" id="PF16200"/>
    </source>
</evidence>
<dbReference type="Pfam" id="PF16200">
    <property type="entry name" value="Band_7_C"/>
    <property type="match status" value="1"/>
</dbReference>
<comment type="caution">
    <text evidence="5">The sequence shown here is derived from an EMBL/GenBank/DDBJ whole genome shotgun (WGS) entry which is preliminary data.</text>
</comment>
<evidence type="ECO:0000313" key="5">
    <source>
        <dbReference type="EMBL" id="KAJ8559793.1"/>
    </source>
</evidence>
<dbReference type="OrthoDB" id="434619at2759"/>
<dbReference type="InterPro" id="IPR001972">
    <property type="entry name" value="Stomatin_HflK_fam"/>
</dbReference>
<comment type="subcellular location">
    <subcellularLocation>
        <location evidence="1">Mitochondrion</location>
    </subcellularLocation>
</comment>
<dbReference type="GO" id="GO:0005739">
    <property type="term" value="C:mitochondrion"/>
    <property type="evidence" value="ECO:0007669"/>
    <property type="project" value="UniProtKB-SubCell"/>
</dbReference>
<keyword evidence="6" id="KW-1185">Reference proteome</keyword>
<accession>A0A9Q1MGH0</accession>
<dbReference type="GO" id="GO:0007005">
    <property type="term" value="P:mitochondrion organization"/>
    <property type="evidence" value="ECO:0007669"/>
    <property type="project" value="TreeGrafter"/>
</dbReference>
<dbReference type="PANTHER" id="PTHR43327">
    <property type="entry name" value="STOMATIN-LIKE PROTEIN 2, MITOCHONDRIAL"/>
    <property type="match status" value="1"/>
</dbReference>
<evidence type="ECO:0000256" key="2">
    <source>
        <dbReference type="ARBA" id="ARBA00008164"/>
    </source>
</evidence>
<evidence type="ECO:0000256" key="3">
    <source>
        <dbReference type="ARBA" id="ARBA00023128"/>
    </source>
</evidence>
<comment type="similarity">
    <text evidence="2">Belongs to the band 7/mec-2 family.</text>
</comment>
<dbReference type="PRINTS" id="PR00721">
    <property type="entry name" value="STOMATIN"/>
</dbReference>
<dbReference type="EMBL" id="JAJAGQ010000006">
    <property type="protein sequence ID" value="KAJ8559793.1"/>
    <property type="molecule type" value="Genomic_DNA"/>
</dbReference>
<sequence length="126" mass="13877">MSLVRSHSIRPLKRDTLKDKMATNDAANDWGLKCLRYEIRDISPPPGVRAAMEMQAEAERKIRAQVLELEASLRIAEQYTQAFSNIAKEGTTLLLPTNASDPASMVAQALNIYKNLSSKNAGSQSS</sequence>
<name>A0A9Q1MGH0_9SOLA</name>
<dbReference type="Gene3D" id="3.30.479.30">
    <property type="entry name" value="Band 7 domain"/>
    <property type="match status" value="1"/>
</dbReference>
<dbReference type="Proteomes" id="UP001152561">
    <property type="component" value="Unassembled WGS sequence"/>
</dbReference>
<protein>
    <recommendedName>
        <fullName evidence="4">STML2-like C-terminal extension domain-containing protein</fullName>
    </recommendedName>
</protein>
<dbReference type="SUPFAM" id="SSF117892">
    <property type="entry name" value="Band 7/SPFH domain"/>
    <property type="match status" value="1"/>
</dbReference>
<dbReference type="InterPro" id="IPR036013">
    <property type="entry name" value="Band_7/SPFH_dom_sf"/>
</dbReference>
<proteinExistence type="inferred from homology"/>
<dbReference type="InterPro" id="IPR050710">
    <property type="entry name" value="Band7/mec-2_domain"/>
</dbReference>
<keyword evidence="3" id="KW-0496">Mitochondrion</keyword>
<dbReference type="PANTHER" id="PTHR43327:SF32">
    <property type="entry name" value="STOMATIN-LIKE PROTEIN 2, MITOCHONDRIAL"/>
    <property type="match status" value="1"/>
</dbReference>
<gene>
    <name evidence="5" type="ORF">K7X08_003851</name>
</gene>
<dbReference type="InterPro" id="IPR032435">
    <property type="entry name" value="STML2-like_C"/>
</dbReference>
<evidence type="ECO:0000313" key="6">
    <source>
        <dbReference type="Proteomes" id="UP001152561"/>
    </source>
</evidence>
<dbReference type="AlphaFoldDB" id="A0A9Q1MGH0"/>
<evidence type="ECO:0000256" key="1">
    <source>
        <dbReference type="ARBA" id="ARBA00004173"/>
    </source>
</evidence>
<feature type="domain" description="STML2-like C-terminal extension" evidence="4">
    <location>
        <begin position="71"/>
        <end position="117"/>
    </location>
</feature>
<dbReference type="GO" id="GO:0016020">
    <property type="term" value="C:membrane"/>
    <property type="evidence" value="ECO:0007669"/>
    <property type="project" value="InterPro"/>
</dbReference>